<sequence length="382" mass="44930">MIFDSKLIVFDIDFFHSFDYDLDLLQNMKRLLQKISGEQNLVIMSNENLMDCVDQIKKLKIRSGYIIANSGSFIFNIAADAMMFQKKFDPNTVKAIAHIATLRDLVVIINDLNGRKISYELNDWAYNYCNNKILNEGGGKVEFFRSWNEFLNAINKLVIGSVEIIFHYDKDENIAQIKQDFLSKINLIVKADVFLAKNHLYISPINATRINALYKLAKVLEINPKKDCLYIGVNNYDGRLRKFSYLSVTSQETYRSLTFNFSSLEEPHLFLAYQNSWIGWLNNNDYLWSHEPNHRITDWFFNTQDQLLHRNFDIDELKNTKTKFIQFNTRKRFNRFSKIDLNTHQTDTIIIDSNKNEILALPVWEENKKTLLQKLNTIEQIK</sequence>
<proteinExistence type="predicted"/>
<keyword evidence="2" id="KW-1185">Reference proteome</keyword>
<reference evidence="1" key="1">
    <citation type="submission" date="2023-07" db="EMBL/GenBank/DDBJ databases">
        <title>Genomic Encyclopedia of Type Strains, Phase IV (KMG-IV): sequencing the most valuable type-strain genomes for metagenomic binning, comparative biology and taxonomic classification.</title>
        <authorList>
            <person name="Goeker M."/>
        </authorList>
    </citation>
    <scope>NUCLEOTIDE SEQUENCE [LARGE SCALE GENOMIC DNA]</scope>
    <source>
        <strain evidence="1">DSM 21204</strain>
    </source>
</reference>
<dbReference type="Gene3D" id="3.30.1240.10">
    <property type="match status" value="1"/>
</dbReference>
<organism evidence="1 2">
    <name type="scientific">Mycoplasmoides fastidiosum</name>
    <dbReference type="NCBI Taxonomy" id="92758"/>
    <lineage>
        <taxon>Bacteria</taxon>
        <taxon>Bacillati</taxon>
        <taxon>Mycoplasmatota</taxon>
        <taxon>Mycoplasmoidales</taxon>
        <taxon>Mycoplasmoidaceae</taxon>
        <taxon>Mycoplasmoides</taxon>
    </lineage>
</organism>
<dbReference type="InterPro" id="IPR023214">
    <property type="entry name" value="HAD_sf"/>
</dbReference>
<dbReference type="Proteomes" id="UP001240643">
    <property type="component" value="Unassembled WGS sequence"/>
</dbReference>
<evidence type="ECO:0000313" key="1">
    <source>
        <dbReference type="EMBL" id="MDQ0513734.1"/>
    </source>
</evidence>
<name>A0ABU0LYG9_9BACT</name>
<gene>
    <name evidence="1" type="ORF">J2Z62_000172</name>
</gene>
<dbReference type="EMBL" id="JAUSWO010000001">
    <property type="protein sequence ID" value="MDQ0513734.1"/>
    <property type="molecule type" value="Genomic_DNA"/>
</dbReference>
<protein>
    <submittedName>
        <fullName evidence="1">Hydroxymethylpyrimidine pyrophosphatase-like HAD family hydrolase</fullName>
    </submittedName>
</protein>
<dbReference type="Gene3D" id="3.40.50.1000">
    <property type="entry name" value="HAD superfamily/HAD-like"/>
    <property type="match status" value="1"/>
</dbReference>
<evidence type="ECO:0000313" key="2">
    <source>
        <dbReference type="Proteomes" id="UP001240643"/>
    </source>
</evidence>
<dbReference type="InterPro" id="IPR036412">
    <property type="entry name" value="HAD-like_sf"/>
</dbReference>
<accession>A0ABU0LYG9</accession>
<dbReference type="SUPFAM" id="SSF56784">
    <property type="entry name" value="HAD-like"/>
    <property type="match status" value="1"/>
</dbReference>
<dbReference type="RefSeq" id="WP_256547567.1">
    <property type="nucleotide sequence ID" value="NZ_CP101809.1"/>
</dbReference>
<comment type="caution">
    <text evidence="1">The sequence shown here is derived from an EMBL/GenBank/DDBJ whole genome shotgun (WGS) entry which is preliminary data.</text>
</comment>